<sequence>MPLGDDIPLARRTTPRPRRQASLPRRIAQVGLTGALLAGGTVLLLIGPLRTWITPTPVPGLSARLGPDGRLLGHFPYPEADPADLVAIAPGLRLKPDAARALEAMRAAADADGVVLTVLSAWRSVDLQKQLFFDVKAERNQTSVDRARVSAPPGFSEHSTGFAVDLGDGRLPATNLMESFEGTEAYRWLDRHAARFHFVRSFPRGNPQGVSYEPWHWRFEGSTEALEMFEPAQRLAR</sequence>
<evidence type="ECO:0000313" key="4">
    <source>
        <dbReference type="Proteomes" id="UP001304461"/>
    </source>
</evidence>
<dbReference type="Proteomes" id="UP001304461">
    <property type="component" value="Unassembled WGS sequence"/>
</dbReference>
<dbReference type="PANTHER" id="PTHR34385:SF1">
    <property type="entry name" value="PEPTIDOGLYCAN L-ALANYL-D-GLUTAMATE ENDOPEPTIDASE CWLK"/>
    <property type="match status" value="1"/>
</dbReference>
<dbReference type="EMBL" id="JAYGHX010000002">
    <property type="protein sequence ID" value="MEA5390528.1"/>
    <property type="molecule type" value="Genomic_DNA"/>
</dbReference>
<dbReference type="InterPro" id="IPR003709">
    <property type="entry name" value="VanY-like_core_dom"/>
</dbReference>
<dbReference type="Pfam" id="PF02557">
    <property type="entry name" value="VanY"/>
    <property type="match status" value="1"/>
</dbReference>
<accession>A0ABU5RRY7</accession>
<gene>
    <name evidence="3" type="ORF">VB738_04545</name>
</gene>
<dbReference type="RefSeq" id="WP_323304623.1">
    <property type="nucleotide sequence ID" value="NZ_JAYGHX010000002.1"/>
</dbReference>
<evidence type="ECO:0000256" key="1">
    <source>
        <dbReference type="SAM" id="MobiDB-lite"/>
    </source>
</evidence>
<name>A0ABU5RRY7_9CYAN</name>
<feature type="domain" description="D-alanyl-D-alanine carboxypeptidase-like core" evidence="2">
    <location>
        <begin position="93"/>
        <end position="221"/>
    </location>
</feature>
<comment type="caution">
    <text evidence="3">The sequence shown here is derived from an EMBL/GenBank/DDBJ whole genome shotgun (WGS) entry which is preliminary data.</text>
</comment>
<proteinExistence type="predicted"/>
<reference evidence="3 4" key="1">
    <citation type="submission" date="2023-12" db="EMBL/GenBank/DDBJ databases">
        <title>Baltic Sea Cyanobacteria.</title>
        <authorList>
            <person name="Delbaje E."/>
            <person name="Fewer D.P."/>
            <person name="Shishido T.K."/>
        </authorList>
    </citation>
    <scope>NUCLEOTIDE SEQUENCE [LARGE SCALE GENOMIC DNA]</scope>
    <source>
        <strain evidence="3 4">UHCC 0139</strain>
    </source>
</reference>
<evidence type="ECO:0000259" key="2">
    <source>
        <dbReference type="Pfam" id="PF02557"/>
    </source>
</evidence>
<dbReference type="PANTHER" id="PTHR34385">
    <property type="entry name" value="D-ALANYL-D-ALANINE CARBOXYPEPTIDASE"/>
    <property type="match status" value="1"/>
</dbReference>
<dbReference type="SUPFAM" id="SSF55166">
    <property type="entry name" value="Hedgehog/DD-peptidase"/>
    <property type="match status" value="1"/>
</dbReference>
<dbReference type="Gene3D" id="3.30.1380.10">
    <property type="match status" value="1"/>
</dbReference>
<dbReference type="InterPro" id="IPR009045">
    <property type="entry name" value="Zn_M74/Hedgehog-like"/>
</dbReference>
<dbReference type="InterPro" id="IPR058193">
    <property type="entry name" value="VanY/YodJ_core_dom"/>
</dbReference>
<keyword evidence="4" id="KW-1185">Reference proteome</keyword>
<protein>
    <submittedName>
        <fullName evidence="3">M15 family metallopeptidase</fullName>
    </submittedName>
</protein>
<evidence type="ECO:0000313" key="3">
    <source>
        <dbReference type="EMBL" id="MEA5390528.1"/>
    </source>
</evidence>
<organism evidence="3 4">
    <name type="scientific">Cyanobium gracile UHCC 0139</name>
    <dbReference type="NCBI Taxonomy" id="3110308"/>
    <lineage>
        <taxon>Bacteria</taxon>
        <taxon>Bacillati</taxon>
        <taxon>Cyanobacteriota</taxon>
        <taxon>Cyanophyceae</taxon>
        <taxon>Synechococcales</taxon>
        <taxon>Prochlorococcaceae</taxon>
        <taxon>Cyanobium</taxon>
    </lineage>
</organism>
<dbReference type="InterPro" id="IPR052179">
    <property type="entry name" value="DD-CPase-like"/>
</dbReference>
<feature type="region of interest" description="Disordered" evidence="1">
    <location>
        <begin position="1"/>
        <end position="22"/>
    </location>
</feature>
<dbReference type="CDD" id="cd14852">
    <property type="entry name" value="LD-carboxypeptidase"/>
    <property type="match status" value="1"/>
</dbReference>